<accession>A0A414AHN4</accession>
<reference evidence="1 2" key="1">
    <citation type="submission" date="2018-08" db="EMBL/GenBank/DDBJ databases">
        <title>A genome reference for cultivated species of the human gut microbiota.</title>
        <authorList>
            <person name="Zou Y."/>
            <person name="Xue W."/>
            <person name="Luo G."/>
        </authorList>
    </citation>
    <scope>NUCLEOTIDE SEQUENCE [LARGE SCALE GENOMIC DNA]</scope>
    <source>
        <strain evidence="1 2">AM35-14</strain>
    </source>
</reference>
<organism evidence="1 2">
    <name type="scientific">Enterocloster bolteae</name>
    <dbReference type="NCBI Taxonomy" id="208479"/>
    <lineage>
        <taxon>Bacteria</taxon>
        <taxon>Bacillati</taxon>
        <taxon>Bacillota</taxon>
        <taxon>Clostridia</taxon>
        <taxon>Lachnospirales</taxon>
        <taxon>Lachnospiraceae</taxon>
        <taxon>Enterocloster</taxon>
    </lineage>
</organism>
<evidence type="ECO:0000313" key="1">
    <source>
        <dbReference type="EMBL" id="RHC47855.1"/>
    </source>
</evidence>
<proteinExistence type="predicted"/>
<dbReference type="EMBL" id="QSHZ01000051">
    <property type="protein sequence ID" value="RHC47855.1"/>
    <property type="molecule type" value="Genomic_DNA"/>
</dbReference>
<sequence>MTVYEMIQELAKFPPDMEIEVNVYKNGYSAMAEISENCNEGEETIVEIDIDENTSDIVISEERKSWGSNAQKYVRILAEL</sequence>
<comment type="caution">
    <text evidence="1">The sequence shown here is derived from an EMBL/GenBank/DDBJ whole genome shotgun (WGS) entry which is preliminary data.</text>
</comment>
<dbReference type="RefSeq" id="WP_119205890.1">
    <property type="nucleotide sequence ID" value="NZ_DBFWLP010000019.1"/>
</dbReference>
<protein>
    <submittedName>
        <fullName evidence="1">Uncharacterized protein</fullName>
    </submittedName>
</protein>
<name>A0A414AHN4_9FIRM</name>
<evidence type="ECO:0000313" key="2">
    <source>
        <dbReference type="Proteomes" id="UP000283975"/>
    </source>
</evidence>
<gene>
    <name evidence="1" type="ORF">DW839_29400</name>
</gene>
<dbReference type="AlphaFoldDB" id="A0A414AHN4"/>
<dbReference type="Proteomes" id="UP000283975">
    <property type="component" value="Unassembled WGS sequence"/>
</dbReference>